<feature type="domain" description="DUF834" evidence="2">
    <location>
        <begin position="110"/>
        <end position="160"/>
    </location>
</feature>
<dbReference type="EMBL" id="AP003925">
    <property type="protein sequence ID" value="BAD09058.1"/>
    <property type="molecule type" value="Genomic_DNA"/>
</dbReference>
<sequence length="160" mass="16643">MALRRFPAKTTAWPRTGRSWGRGEVFSAAIREDRGVADVRLDTTETEGASARPDVAPNASGERLVAEELKRLGCGGAMAVPVVEGENGAEARVELGGAMPAVAAVARAARRGGRSSSVSGGERERGGEVVPAMEWGNGAGAEVWHRAAEPTAVATRRGDH</sequence>
<reference evidence="4" key="2">
    <citation type="submission" date="2004-01" db="EMBL/GenBank/DDBJ databases">
        <title>Oryza sativa nipponbare(GA3) genomic DNA, chromosome 8, BAC clone:B1203H11.</title>
        <authorList>
            <person name="Sasaki T."/>
            <person name="Matsumoto T."/>
            <person name="Katayose Y."/>
        </authorList>
    </citation>
    <scope>NUCLEOTIDE SEQUENCE</scope>
</reference>
<dbReference type="EMBL" id="AP006723">
    <property type="protein sequence ID" value="BAD10812.1"/>
    <property type="molecule type" value="Genomic_DNA"/>
</dbReference>
<name>Q6YPF8_ORYSJ</name>
<evidence type="ECO:0000313" key="4">
    <source>
        <dbReference type="EMBL" id="BAD10812.1"/>
    </source>
</evidence>
<dbReference type="InterPro" id="IPR008552">
    <property type="entry name" value="DUF834"/>
</dbReference>
<reference evidence="5" key="4">
    <citation type="journal article" date="2008" name="Nucleic Acids Res.">
        <title>The rice annotation project database (RAP-DB): 2008 update.</title>
        <authorList>
            <consortium name="The rice annotation project (RAP)"/>
        </authorList>
    </citation>
    <scope>GENOME REANNOTATION</scope>
    <source>
        <strain evidence="5">cv. Nipponbare</strain>
    </source>
</reference>
<protein>
    <recommendedName>
        <fullName evidence="2">DUF834 domain-containing protein</fullName>
    </recommendedName>
</protein>
<evidence type="ECO:0000259" key="2">
    <source>
        <dbReference type="Pfam" id="PF05754"/>
    </source>
</evidence>
<reference evidence="5" key="3">
    <citation type="journal article" date="2005" name="Nature">
        <title>The map-based sequence of the rice genome.</title>
        <authorList>
            <consortium name="International rice genome sequencing project (IRGSP)"/>
            <person name="Matsumoto T."/>
            <person name="Wu J."/>
            <person name="Kanamori H."/>
            <person name="Katayose Y."/>
            <person name="Fujisawa M."/>
            <person name="Namiki N."/>
            <person name="Mizuno H."/>
            <person name="Yamamoto K."/>
            <person name="Antonio B.A."/>
            <person name="Baba T."/>
            <person name="Sakata K."/>
            <person name="Nagamura Y."/>
            <person name="Aoki H."/>
            <person name="Arikawa K."/>
            <person name="Arita K."/>
            <person name="Bito T."/>
            <person name="Chiden Y."/>
            <person name="Fujitsuka N."/>
            <person name="Fukunaka R."/>
            <person name="Hamada M."/>
            <person name="Harada C."/>
            <person name="Hayashi A."/>
            <person name="Hijishita S."/>
            <person name="Honda M."/>
            <person name="Hosokawa S."/>
            <person name="Ichikawa Y."/>
            <person name="Idonuma A."/>
            <person name="Iijima M."/>
            <person name="Ikeda M."/>
            <person name="Ikeno M."/>
            <person name="Ito K."/>
            <person name="Ito S."/>
            <person name="Ito T."/>
            <person name="Ito Y."/>
            <person name="Ito Y."/>
            <person name="Iwabuchi A."/>
            <person name="Kamiya K."/>
            <person name="Karasawa W."/>
            <person name="Kurita K."/>
            <person name="Katagiri S."/>
            <person name="Kikuta A."/>
            <person name="Kobayashi H."/>
            <person name="Kobayashi N."/>
            <person name="Machita K."/>
            <person name="Maehara T."/>
            <person name="Masukawa M."/>
            <person name="Mizubayashi T."/>
            <person name="Mukai Y."/>
            <person name="Nagasaki H."/>
            <person name="Nagata Y."/>
            <person name="Naito S."/>
            <person name="Nakashima M."/>
            <person name="Nakama Y."/>
            <person name="Nakamichi Y."/>
            <person name="Nakamura M."/>
            <person name="Meguro A."/>
            <person name="Negishi M."/>
            <person name="Ohta I."/>
            <person name="Ohta T."/>
            <person name="Okamoto M."/>
            <person name="Ono N."/>
            <person name="Saji S."/>
            <person name="Sakaguchi M."/>
            <person name="Sakai K."/>
            <person name="Shibata M."/>
            <person name="Shimokawa T."/>
            <person name="Song J."/>
            <person name="Takazaki Y."/>
            <person name="Terasawa K."/>
            <person name="Tsugane M."/>
            <person name="Tsuji K."/>
            <person name="Ueda S."/>
            <person name="Waki K."/>
            <person name="Yamagata H."/>
            <person name="Yamamoto M."/>
            <person name="Yamamoto S."/>
            <person name="Yamane H."/>
            <person name="Yoshiki S."/>
            <person name="Yoshihara R."/>
            <person name="Yukawa K."/>
            <person name="Zhong H."/>
            <person name="Yano M."/>
            <person name="Yuan Q."/>
            <person name="Ouyang S."/>
            <person name="Liu J."/>
            <person name="Jones K.M."/>
            <person name="Gansberger K."/>
            <person name="Moffat K."/>
            <person name="Hill J."/>
            <person name="Bera J."/>
            <person name="Fadrosh D."/>
            <person name="Jin S."/>
            <person name="Johri S."/>
            <person name="Kim M."/>
            <person name="Overton L."/>
            <person name="Reardon M."/>
            <person name="Tsitrin T."/>
            <person name="Vuong H."/>
            <person name="Weaver B."/>
            <person name="Ciecko A."/>
            <person name="Tallon L."/>
            <person name="Jackson J."/>
            <person name="Pai G."/>
            <person name="Aken S.V."/>
            <person name="Utterback T."/>
            <person name="Reidmuller S."/>
            <person name="Feldblyum T."/>
            <person name="Hsiao J."/>
            <person name="Zismann V."/>
            <person name="Iobst S."/>
            <person name="de Vazeille A.R."/>
            <person name="Buell C.R."/>
            <person name="Ying K."/>
            <person name="Li Y."/>
            <person name="Lu T."/>
            <person name="Huang Y."/>
            <person name="Zhao Q."/>
            <person name="Feng Q."/>
            <person name="Zhang L."/>
            <person name="Zhu J."/>
            <person name="Weng Q."/>
            <person name="Mu J."/>
            <person name="Lu Y."/>
            <person name="Fan D."/>
            <person name="Liu Y."/>
            <person name="Guan J."/>
            <person name="Zhang Y."/>
            <person name="Yu S."/>
            <person name="Liu X."/>
            <person name="Zhang Y."/>
            <person name="Hong G."/>
            <person name="Han B."/>
            <person name="Choisne N."/>
            <person name="Demange N."/>
            <person name="Orjeda G."/>
            <person name="Samain S."/>
            <person name="Cattolico L."/>
            <person name="Pelletier E."/>
            <person name="Couloux A."/>
            <person name="Segurens B."/>
            <person name="Wincker P."/>
            <person name="D'Hont A."/>
            <person name="Scarpelli C."/>
            <person name="Weissenbach J."/>
            <person name="Salanoubat M."/>
            <person name="Quetier F."/>
            <person name="Yu Y."/>
            <person name="Kim H.R."/>
            <person name="Rambo T."/>
            <person name="Currie J."/>
            <person name="Collura K."/>
            <person name="Luo M."/>
            <person name="Yang T."/>
            <person name="Ammiraju J.S.S."/>
            <person name="Engler F."/>
            <person name="Soderlund C."/>
            <person name="Wing R.A."/>
            <person name="Palmer L.E."/>
            <person name="de la Bastide M."/>
            <person name="Spiegel L."/>
            <person name="Nascimento L."/>
            <person name="Zutavern T."/>
            <person name="O'Shaughnessy A."/>
            <person name="Dike S."/>
            <person name="Dedhia N."/>
            <person name="Preston R."/>
            <person name="Balija V."/>
            <person name="McCombie W.R."/>
            <person name="Chow T."/>
            <person name="Chen H."/>
            <person name="Chung M."/>
            <person name="Chen C."/>
            <person name="Shaw J."/>
            <person name="Wu H."/>
            <person name="Hsiao K."/>
            <person name="Chao Y."/>
            <person name="Chu M."/>
            <person name="Cheng C."/>
            <person name="Hour A."/>
            <person name="Lee P."/>
            <person name="Lin S."/>
            <person name="Lin Y."/>
            <person name="Liou J."/>
            <person name="Liu S."/>
            <person name="Hsing Y."/>
            <person name="Raghuvanshi S."/>
            <person name="Mohanty A."/>
            <person name="Bharti A.K."/>
            <person name="Gaur A."/>
            <person name="Gupta V."/>
            <person name="Kumar D."/>
            <person name="Ravi V."/>
            <person name="Vij S."/>
            <person name="Kapur A."/>
            <person name="Khurana P."/>
            <person name="Khurana P."/>
            <person name="Khurana J.P."/>
            <person name="Tyagi A.K."/>
            <person name="Gaikwad K."/>
            <person name="Singh A."/>
            <person name="Dalal V."/>
            <person name="Srivastava S."/>
            <person name="Dixit A."/>
            <person name="Pal A.K."/>
            <person name="Ghazi I.A."/>
            <person name="Yadav M."/>
            <person name="Pandit A."/>
            <person name="Bhargava A."/>
            <person name="Sureshbabu K."/>
            <person name="Batra K."/>
            <person name="Sharma T.R."/>
            <person name="Mohapatra T."/>
            <person name="Singh N.K."/>
            <person name="Messing J."/>
            <person name="Nelson A.B."/>
            <person name="Fuks G."/>
            <person name="Kavchok S."/>
            <person name="Keizer G."/>
            <person name="Linton E."/>
            <person name="Llaca V."/>
            <person name="Song R."/>
            <person name="Tanyolac B."/>
            <person name="Young S."/>
            <person name="Ho-Il K."/>
            <person name="Hahn J.H."/>
            <person name="Sangsakoo G."/>
            <person name="Vanavichit A."/>
            <person name="de Mattos Luiz.A.T."/>
            <person name="Zimmer P.D."/>
            <person name="Malone G."/>
            <person name="Dellagostin O."/>
            <person name="de Oliveira A.C."/>
            <person name="Bevan M."/>
            <person name="Bancroft I."/>
            <person name="Minx P."/>
            <person name="Cordum H."/>
            <person name="Wilson R."/>
            <person name="Cheng Z."/>
            <person name="Jin W."/>
            <person name="Jiang J."/>
            <person name="Leong S.A."/>
            <person name="Iwama H."/>
            <person name="Gojobori T."/>
            <person name="Itoh T."/>
            <person name="Niimura Y."/>
            <person name="Fujii Y."/>
            <person name="Habara T."/>
            <person name="Sakai H."/>
            <person name="Sato Y."/>
            <person name="Wilson G."/>
            <person name="Kumar K."/>
            <person name="McCouch S."/>
            <person name="Juretic N."/>
            <person name="Hoen D."/>
            <person name="Wright S."/>
            <person name="Bruskiewich R."/>
            <person name="Bureau T."/>
            <person name="Miyao A."/>
            <person name="Hirochika H."/>
            <person name="Nishikawa T."/>
            <person name="Kadowaki K."/>
            <person name="Sugiura M."/>
            <person name="Burr B."/>
            <person name="Sasaki T."/>
        </authorList>
    </citation>
    <scope>NUCLEOTIDE SEQUENCE [LARGE SCALE GENOMIC DNA]</scope>
    <source>
        <strain evidence="5">cv. Nipponbare</strain>
    </source>
</reference>
<organism evidence="4 5">
    <name type="scientific">Oryza sativa subsp. japonica</name>
    <name type="common">Rice</name>
    <dbReference type="NCBI Taxonomy" id="39947"/>
    <lineage>
        <taxon>Eukaryota</taxon>
        <taxon>Viridiplantae</taxon>
        <taxon>Streptophyta</taxon>
        <taxon>Embryophyta</taxon>
        <taxon>Tracheophyta</taxon>
        <taxon>Spermatophyta</taxon>
        <taxon>Magnoliopsida</taxon>
        <taxon>Liliopsida</taxon>
        <taxon>Poales</taxon>
        <taxon>Poaceae</taxon>
        <taxon>BOP clade</taxon>
        <taxon>Oryzoideae</taxon>
        <taxon>Oryzeae</taxon>
        <taxon>Oryzinae</taxon>
        <taxon>Oryza</taxon>
        <taxon>Oryza sativa</taxon>
    </lineage>
</organism>
<proteinExistence type="predicted"/>
<feature type="region of interest" description="Disordered" evidence="1">
    <location>
        <begin position="110"/>
        <end position="133"/>
    </location>
</feature>
<accession>Q6YPF8</accession>
<evidence type="ECO:0000313" key="5">
    <source>
        <dbReference type="Proteomes" id="UP000000763"/>
    </source>
</evidence>
<reference evidence="3" key="1">
    <citation type="submission" date="2001-07" db="EMBL/GenBank/DDBJ databases">
        <title>Oryza sativa nipponbare(GA3) genomic DNA, chromosome 8, BAC clone:OJ1005_B05.</title>
        <authorList>
            <person name="Sasaki T."/>
            <person name="Matsumoto T."/>
            <person name="Yamamoto K."/>
        </authorList>
    </citation>
    <scope>NUCLEOTIDE SEQUENCE</scope>
</reference>
<dbReference type="Pfam" id="PF05754">
    <property type="entry name" value="DUF834"/>
    <property type="match status" value="1"/>
</dbReference>
<dbReference type="AlphaFoldDB" id="Q6YPF8"/>
<evidence type="ECO:0000313" key="3">
    <source>
        <dbReference type="EMBL" id="BAD09058.1"/>
    </source>
</evidence>
<evidence type="ECO:0000256" key="1">
    <source>
        <dbReference type="SAM" id="MobiDB-lite"/>
    </source>
</evidence>
<gene>
    <name evidence="4" type="ORF">B1203H11.2</name>
    <name evidence="3" type="ORF">OJ1005_B05.31</name>
</gene>
<dbReference type="Proteomes" id="UP000000763">
    <property type="component" value="Chromosome 8"/>
</dbReference>